<name>A0ABP6VWS4_9GAMM</name>
<dbReference type="InterPro" id="IPR015421">
    <property type="entry name" value="PyrdxlP-dep_Trfase_major"/>
</dbReference>
<keyword evidence="5" id="KW-0804">Transcription</keyword>
<evidence type="ECO:0000256" key="5">
    <source>
        <dbReference type="ARBA" id="ARBA00023163"/>
    </source>
</evidence>
<dbReference type="PROSITE" id="PS50949">
    <property type="entry name" value="HTH_GNTR"/>
    <property type="match status" value="1"/>
</dbReference>
<keyword evidence="3" id="KW-0805">Transcription regulation</keyword>
<dbReference type="SUPFAM" id="SSF46785">
    <property type="entry name" value="Winged helix' DNA-binding domain"/>
    <property type="match status" value="1"/>
</dbReference>
<dbReference type="InterPro" id="IPR015424">
    <property type="entry name" value="PyrdxlP-dep_Trfase"/>
</dbReference>
<dbReference type="InterPro" id="IPR036390">
    <property type="entry name" value="WH_DNA-bd_sf"/>
</dbReference>
<keyword evidence="2" id="KW-0663">Pyridoxal phosphate</keyword>
<dbReference type="InterPro" id="IPR004839">
    <property type="entry name" value="Aminotransferase_I/II_large"/>
</dbReference>
<evidence type="ECO:0000259" key="6">
    <source>
        <dbReference type="PROSITE" id="PS50949"/>
    </source>
</evidence>
<dbReference type="GO" id="GO:0008483">
    <property type="term" value="F:transaminase activity"/>
    <property type="evidence" value="ECO:0007669"/>
    <property type="project" value="UniProtKB-KW"/>
</dbReference>
<accession>A0ABP6VWS4</accession>
<dbReference type="SMART" id="SM00345">
    <property type="entry name" value="HTH_GNTR"/>
    <property type="match status" value="1"/>
</dbReference>
<dbReference type="CDD" id="cd07377">
    <property type="entry name" value="WHTH_GntR"/>
    <property type="match status" value="1"/>
</dbReference>
<keyword evidence="7" id="KW-0808">Transferase</keyword>
<reference evidence="8" key="1">
    <citation type="journal article" date="2019" name="Int. J. Syst. Evol. Microbiol.">
        <title>The Global Catalogue of Microorganisms (GCM) 10K type strain sequencing project: providing services to taxonomists for standard genome sequencing and annotation.</title>
        <authorList>
            <consortium name="The Broad Institute Genomics Platform"/>
            <consortium name="The Broad Institute Genome Sequencing Center for Infectious Disease"/>
            <person name="Wu L."/>
            <person name="Ma J."/>
        </authorList>
    </citation>
    <scope>NUCLEOTIDE SEQUENCE [LARGE SCALE GENOMIC DNA]</scope>
    <source>
        <strain evidence="8">JCM 17110</strain>
    </source>
</reference>
<dbReference type="EMBL" id="BAABCX010000002">
    <property type="protein sequence ID" value="GAA3541042.1"/>
    <property type="molecule type" value="Genomic_DNA"/>
</dbReference>
<comment type="similarity">
    <text evidence="1">In the C-terminal section; belongs to the class-I pyridoxal-phosphate-dependent aminotransferase family.</text>
</comment>
<evidence type="ECO:0000256" key="3">
    <source>
        <dbReference type="ARBA" id="ARBA00023015"/>
    </source>
</evidence>
<keyword evidence="8" id="KW-1185">Reference proteome</keyword>
<evidence type="ECO:0000313" key="7">
    <source>
        <dbReference type="EMBL" id="GAA3541042.1"/>
    </source>
</evidence>
<dbReference type="Pfam" id="PF00392">
    <property type="entry name" value="GntR"/>
    <property type="match status" value="1"/>
</dbReference>
<dbReference type="PANTHER" id="PTHR46577">
    <property type="entry name" value="HTH-TYPE TRANSCRIPTIONAL REGULATORY PROTEIN GABR"/>
    <property type="match status" value="1"/>
</dbReference>
<keyword evidence="7" id="KW-0032">Aminotransferase</keyword>
<dbReference type="PANTHER" id="PTHR46577:SF1">
    <property type="entry name" value="HTH-TYPE TRANSCRIPTIONAL REGULATORY PROTEIN GABR"/>
    <property type="match status" value="1"/>
</dbReference>
<evidence type="ECO:0000256" key="2">
    <source>
        <dbReference type="ARBA" id="ARBA00022898"/>
    </source>
</evidence>
<dbReference type="InterPro" id="IPR036388">
    <property type="entry name" value="WH-like_DNA-bd_sf"/>
</dbReference>
<dbReference type="CDD" id="cd00609">
    <property type="entry name" value="AAT_like"/>
    <property type="match status" value="1"/>
</dbReference>
<feature type="domain" description="HTH gntR-type" evidence="6">
    <location>
        <begin position="14"/>
        <end position="82"/>
    </location>
</feature>
<dbReference type="RefSeq" id="WP_344957704.1">
    <property type="nucleotide sequence ID" value="NZ_BAABCX010000002.1"/>
</dbReference>
<protein>
    <submittedName>
        <fullName evidence="7">PLP-dependent aminotransferase family protein</fullName>
    </submittedName>
</protein>
<gene>
    <name evidence="7" type="ORF">GCM10022394_21110</name>
</gene>
<sequence>MNDLRIEIHREAGESLVEQIAAAIGLSIRQGQLYAGARLPSWNDLSVQLGVARGTVRAAYERLIDEQLIVSHGAAGTFVAQRLPVIQQPDIGGLRAPLPTIYQHPFSSMPLVFQVGVPAQDVFPGKVWARIAARAAGQAAMAAVSYPDPRGEPALRTEIAAYLSVARGLICSPAQIIITSGYTGALGLLLHALGLQGKSAWVEDPCYPLTRMALSMAGIEPIPVGVDEQGLNVDEGIAVAAKAALAVVTAGQQAPLGMTLSLARRHQLLEWAAESGSWIIEDDYLSELQLVGRAAPALASQDSYGRVIHVGTFSKTISPGLRLGFVVVPPALANHAGDIAAALAPATSMASQLALAEFMRKGHYLRHLRRMKRIYRSRLAALQHALKAPAATEAMAGLALLLHLPDGSDDVDIAQQALAFNLAPMALSSWYASQAQSQSGLLLGITNIPDRGLEECCEHLSRLAGLEQVSVIPDDTI</sequence>
<proteinExistence type="inferred from homology"/>
<keyword evidence="4" id="KW-0238">DNA-binding</keyword>
<dbReference type="Gene3D" id="1.10.10.10">
    <property type="entry name" value="Winged helix-like DNA-binding domain superfamily/Winged helix DNA-binding domain"/>
    <property type="match status" value="1"/>
</dbReference>
<dbReference type="Proteomes" id="UP001500795">
    <property type="component" value="Unassembled WGS sequence"/>
</dbReference>
<dbReference type="Pfam" id="PF00155">
    <property type="entry name" value="Aminotran_1_2"/>
    <property type="match status" value="1"/>
</dbReference>
<dbReference type="SUPFAM" id="SSF53383">
    <property type="entry name" value="PLP-dependent transferases"/>
    <property type="match status" value="1"/>
</dbReference>
<comment type="caution">
    <text evidence="7">The sequence shown here is derived from an EMBL/GenBank/DDBJ whole genome shotgun (WGS) entry which is preliminary data.</text>
</comment>
<dbReference type="InterPro" id="IPR051446">
    <property type="entry name" value="HTH_trans_reg/aminotransferase"/>
</dbReference>
<evidence type="ECO:0000256" key="1">
    <source>
        <dbReference type="ARBA" id="ARBA00005384"/>
    </source>
</evidence>
<dbReference type="Gene3D" id="3.40.640.10">
    <property type="entry name" value="Type I PLP-dependent aspartate aminotransferase-like (Major domain)"/>
    <property type="match status" value="1"/>
</dbReference>
<dbReference type="InterPro" id="IPR000524">
    <property type="entry name" value="Tscrpt_reg_HTH_GntR"/>
</dbReference>
<evidence type="ECO:0000256" key="4">
    <source>
        <dbReference type="ARBA" id="ARBA00023125"/>
    </source>
</evidence>
<evidence type="ECO:0000313" key="8">
    <source>
        <dbReference type="Proteomes" id="UP001500795"/>
    </source>
</evidence>
<organism evidence="7 8">
    <name type="scientific">Zobellella aerophila</name>
    <dbReference type="NCBI Taxonomy" id="870480"/>
    <lineage>
        <taxon>Bacteria</taxon>
        <taxon>Pseudomonadati</taxon>
        <taxon>Pseudomonadota</taxon>
        <taxon>Gammaproteobacteria</taxon>
        <taxon>Aeromonadales</taxon>
        <taxon>Aeromonadaceae</taxon>
        <taxon>Zobellella</taxon>
    </lineage>
</organism>